<evidence type="ECO:0000259" key="5">
    <source>
        <dbReference type="PROSITE" id="PS51737"/>
    </source>
</evidence>
<dbReference type="AlphaFoldDB" id="X0ZRQ7"/>
<evidence type="ECO:0008006" key="7">
    <source>
        <dbReference type="Google" id="ProtNLM"/>
    </source>
</evidence>
<dbReference type="Gene3D" id="3.40.50.1390">
    <property type="entry name" value="Resolvase, N-terminal catalytic domain"/>
    <property type="match status" value="1"/>
</dbReference>
<dbReference type="GO" id="GO:0000150">
    <property type="term" value="F:DNA strand exchange activity"/>
    <property type="evidence" value="ECO:0007669"/>
    <property type="project" value="InterPro"/>
</dbReference>
<evidence type="ECO:0000313" key="6">
    <source>
        <dbReference type="EMBL" id="GAG72435.1"/>
    </source>
</evidence>
<dbReference type="GO" id="GO:0003677">
    <property type="term" value="F:DNA binding"/>
    <property type="evidence" value="ECO:0007669"/>
    <property type="project" value="UniProtKB-KW"/>
</dbReference>
<dbReference type="InterPro" id="IPR011109">
    <property type="entry name" value="DNA_bind_recombinase_dom"/>
</dbReference>
<reference evidence="6" key="1">
    <citation type="journal article" date="2014" name="Front. Microbiol.">
        <title>High frequency of phylogenetically diverse reductive dehalogenase-homologous genes in deep subseafloor sedimentary metagenomes.</title>
        <authorList>
            <person name="Kawai M."/>
            <person name="Futagami T."/>
            <person name="Toyoda A."/>
            <person name="Takaki Y."/>
            <person name="Nishi S."/>
            <person name="Hori S."/>
            <person name="Arai W."/>
            <person name="Tsubouchi T."/>
            <person name="Morono Y."/>
            <person name="Uchiyama I."/>
            <person name="Ito T."/>
            <person name="Fujiyama A."/>
            <person name="Inagaki F."/>
            <person name="Takami H."/>
        </authorList>
    </citation>
    <scope>NUCLEOTIDE SEQUENCE</scope>
    <source>
        <strain evidence="6">Expedition CK06-06</strain>
    </source>
</reference>
<dbReference type="Gene3D" id="3.90.1750.20">
    <property type="entry name" value="Putative Large Serine Recombinase, Chain B, Domain 2"/>
    <property type="match status" value="1"/>
</dbReference>
<dbReference type="PANTHER" id="PTHR30461">
    <property type="entry name" value="DNA-INVERTASE FROM LAMBDOID PROPHAGE"/>
    <property type="match status" value="1"/>
</dbReference>
<dbReference type="InterPro" id="IPR050639">
    <property type="entry name" value="SSR_resolvase"/>
</dbReference>
<dbReference type="InterPro" id="IPR006118">
    <property type="entry name" value="Recombinase_CS"/>
</dbReference>
<keyword evidence="3" id="KW-0233">DNA recombination</keyword>
<dbReference type="PROSITE" id="PS51737">
    <property type="entry name" value="RECOMBINASE_DNA_BIND"/>
    <property type="match status" value="1"/>
</dbReference>
<evidence type="ECO:0000256" key="3">
    <source>
        <dbReference type="ARBA" id="ARBA00023172"/>
    </source>
</evidence>
<dbReference type="Pfam" id="PF07508">
    <property type="entry name" value="Recombinase"/>
    <property type="match status" value="1"/>
</dbReference>
<dbReference type="GO" id="GO:0015074">
    <property type="term" value="P:DNA integration"/>
    <property type="evidence" value="ECO:0007669"/>
    <property type="project" value="UniProtKB-KW"/>
</dbReference>
<keyword evidence="1" id="KW-0229">DNA integration</keyword>
<comment type="caution">
    <text evidence="6">The sequence shown here is derived from an EMBL/GenBank/DDBJ whole genome shotgun (WGS) entry which is preliminary data.</text>
</comment>
<dbReference type="EMBL" id="BART01003141">
    <property type="protein sequence ID" value="GAG72435.1"/>
    <property type="molecule type" value="Genomic_DNA"/>
</dbReference>
<accession>X0ZRQ7</accession>
<dbReference type="SUPFAM" id="SSF53041">
    <property type="entry name" value="Resolvase-like"/>
    <property type="match status" value="1"/>
</dbReference>
<dbReference type="PROSITE" id="PS00397">
    <property type="entry name" value="RECOMBINASES_1"/>
    <property type="match status" value="1"/>
</dbReference>
<protein>
    <recommendedName>
        <fullName evidence="7">Resolvase/invertase-type recombinase catalytic domain-containing protein</fullName>
    </recommendedName>
</protein>
<keyword evidence="2" id="KW-0238">DNA-binding</keyword>
<feature type="domain" description="Recombinase" evidence="5">
    <location>
        <begin position="157"/>
        <end position="234"/>
    </location>
</feature>
<proteinExistence type="predicted"/>
<evidence type="ECO:0000256" key="1">
    <source>
        <dbReference type="ARBA" id="ARBA00022908"/>
    </source>
</evidence>
<name>X0ZRQ7_9ZZZZ</name>
<organism evidence="6">
    <name type="scientific">marine sediment metagenome</name>
    <dbReference type="NCBI Taxonomy" id="412755"/>
    <lineage>
        <taxon>unclassified sequences</taxon>
        <taxon>metagenomes</taxon>
        <taxon>ecological metagenomes</taxon>
    </lineage>
</organism>
<dbReference type="SMART" id="SM00857">
    <property type="entry name" value="Resolvase"/>
    <property type="match status" value="1"/>
</dbReference>
<evidence type="ECO:0000256" key="2">
    <source>
        <dbReference type="ARBA" id="ARBA00023125"/>
    </source>
</evidence>
<dbReference type="InterPro" id="IPR036162">
    <property type="entry name" value="Resolvase-like_N_sf"/>
</dbReference>
<evidence type="ECO:0000259" key="4">
    <source>
        <dbReference type="PROSITE" id="PS51736"/>
    </source>
</evidence>
<feature type="domain" description="Resolvase/invertase-type recombinase catalytic" evidence="4">
    <location>
        <begin position="2"/>
        <end position="150"/>
    </location>
</feature>
<sequence>MKAIGYIRVSTEEQAKEGISLDNQTSKIKAYCESQDWQLVKVFSDEGSSGKDMKREGLKNLVSFLEADHVDVVVVYKTDRLTRKQRHLYQLLEDNFEKKGIGFKSVTEPFNTTTAMGKGFLGMLGVFAQLEGDLISERTKEALRYKISRGEPVGSPPLGFEAIKNKLKKNDDELEIVAEIFKLNNNHWGKNKLSLREIAKKLNSSGFRTKKNKDFSHKTVSYILSNPVYSSLLG</sequence>
<dbReference type="PROSITE" id="PS51736">
    <property type="entry name" value="RECOMBINASES_3"/>
    <property type="match status" value="1"/>
</dbReference>
<dbReference type="PANTHER" id="PTHR30461:SF23">
    <property type="entry name" value="DNA RECOMBINASE-RELATED"/>
    <property type="match status" value="1"/>
</dbReference>
<dbReference type="CDD" id="cd03768">
    <property type="entry name" value="SR_ResInv"/>
    <property type="match status" value="1"/>
</dbReference>
<dbReference type="InterPro" id="IPR006119">
    <property type="entry name" value="Resolv_N"/>
</dbReference>
<dbReference type="InterPro" id="IPR038109">
    <property type="entry name" value="DNA_bind_recomb_sf"/>
</dbReference>
<gene>
    <name evidence="6" type="ORF">S01H4_08919</name>
</gene>
<dbReference type="Pfam" id="PF00239">
    <property type="entry name" value="Resolvase"/>
    <property type="match status" value="1"/>
</dbReference>